<dbReference type="AlphaFoldDB" id="A0A7R9KTU9"/>
<evidence type="ECO:0000256" key="1">
    <source>
        <dbReference type="SAM" id="SignalP"/>
    </source>
</evidence>
<dbReference type="EMBL" id="CAJPIZ010005403">
    <property type="protein sequence ID" value="CAG2108579.1"/>
    <property type="molecule type" value="Genomic_DNA"/>
</dbReference>
<feature type="chain" id="PRO_5036211045" description="Fibronectin type-III domain-containing protein" evidence="1">
    <location>
        <begin position="19"/>
        <end position="203"/>
    </location>
</feature>
<dbReference type="EMBL" id="OC859978">
    <property type="protein sequence ID" value="CAD7628149.1"/>
    <property type="molecule type" value="Genomic_DNA"/>
</dbReference>
<accession>A0A7R9KTU9</accession>
<gene>
    <name evidence="2" type="ORF">OSB1V03_LOCUS8571</name>
</gene>
<evidence type="ECO:0008006" key="4">
    <source>
        <dbReference type="Google" id="ProtNLM"/>
    </source>
</evidence>
<keyword evidence="1" id="KW-0732">Signal</keyword>
<proteinExistence type="predicted"/>
<dbReference type="Proteomes" id="UP000759131">
    <property type="component" value="Unassembled WGS sequence"/>
</dbReference>
<evidence type="ECO:0000313" key="3">
    <source>
        <dbReference type="Proteomes" id="UP000759131"/>
    </source>
</evidence>
<feature type="signal peptide" evidence="1">
    <location>
        <begin position="1"/>
        <end position="18"/>
    </location>
</feature>
<protein>
    <recommendedName>
        <fullName evidence="4">Fibronectin type-III domain-containing protein</fullName>
    </recommendedName>
</protein>
<name>A0A7R9KTU9_9ACAR</name>
<organism evidence="2">
    <name type="scientific">Medioppia subpectinata</name>
    <dbReference type="NCBI Taxonomy" id="1979941"/>
    <lineage>
        <taxon>Eukaryota</taxon>
        <taxon>Metazoa</taxon>
        <taxon>Ecdysozoa</taxon>
        <taxon>Arthropoda</taxon>
        <taxon>Chelicerata</taxon>
        <taxon>Arachnida</taxon>
        <taxon>Acari</taxon>
        <taxon>Acariformes</taxon>
        <taxon>Sarcoptiformes</taxon>
        <taxon>Oribatida</taxon>
        <taxon>Brachypylina</taxon>
        <taxon>Oppioidea</taxon>
        <taxon>Oppiidae</taxon>
        <taxon>Medioppia</taxon>
    </lineage>
</organism>
<sequence>MVNVTIIVLLGALTVLNATPIDKPESRFCGGYGYGGYPYGYPYYPRPQPVPRPVPQPFPQPMPAPAPAPAPGPITWPITVIGGNNGTTPTNGTAPTNAVLHAIPVDKPESKFLFGFGFGGFNPFPFFGYPYFPQTTPELVSWPINMMGPNGTVLANSTAPINATAPAVPTNPIPSALKIEPASLVVPWTNGDDNTDTDYTIVN</sequence>
<evidence type="ECO:0000313" key="2">
    <source>
        <dbReference type="EMBL" id="CAD7628149.1"/>
    </source>
</evidence>
<reference evidence="2" key="1">
    <citation type="submission" date="2020-11" db="EMBL/GenBank/DDBJ databases">
        <authorList>
            <person name="Tran Van P."/>
        </authorList>
    </citation>
    <scope>NUCLEOTIDE SEQUENCE</scope>
</reference>
<keyword evidence="3" id="KW-1185">Reference proteome</keyword>